<dbReference type="EMBL" id="JMQN01000057">
    <property type="protein sequence ID" value="KEA62092.1"/>
    <property type="molecule type" value="Genomic_DNA"/>
</dbReference>
<comment type="caution">
    <text evidence="2">The sequence shown here is derived from an EMBL/GenBank/DDBJ whole genome shotgun (WGS) entry which is preliminary data.</text>
</comment>
<evidence type="ECO:0000313" key="3">
    <source>
        <dbReference type="Proteomes" id="UP000028252"/>
    </source>
</evidence>
<name>A0A081FU87_9GAMM</name>
<dbReference type="Pfam" id="PF13561">
    <property type="entry name" value="adh_short_C2"/>
    <property type="match status" value="1"/>
</dbReference>
<keyword evidence="2" id="KW-0560">Oxidoreductase</keyword>
<dbReference type="EC" id="1.1.1.100" evidence="2"/>
<dbReference type="PANTHER" id="PTHR42879">
    <property type="entry name" value="3-OXOACYL-(ACYL-CARRIER-PROTEIN) REDUCTASE"/>
    <property type="match status" value="1"/>
</dbReference>
<dbReference type="SUPFAM" id="SSF51735">
    <property type="entry name" value="NAD(P)-binding Rossmann-fold domains"/>
    <property type="match status" value="1"/>
</dbReference>
<dbReference type="GO" id="GO:0004316">
    <property type="term" value="F:3-oxoacyl-[acyl-carrier-protein] reductase (NADPH) activity"/>
    <property type="evidence" value="ECO:0007669"/>
    <property type="project" value="UniProtKB-EC"/>
</dbReference>
<dbReference type="InterPro" id="IPR050259">
    <property type="entry name" value="SDR"/>
</dbReference>
<protein>
    <submittedName>
        <fullName evidence="2">3-oxoacyl-[acyl-carrier protein] reductase</fullName>
        <ecNumber evidence="2">1.1.1.100</ecNumber>
    </submittedName>
</protein>
<dbReference type="STRING" id="1232683.ADIMK_3753"/>
<sequence>MDLNLKGQVVMIAAASKGMGYATALECAREGAIVSMASRDKQAIESAAETIRQQTGATVKAYTFDAGDAQSIKQWAEDTLRDLGPVKGLLVNAGGPPTGQFDSFDDDDWQSAFELTLMSSVRMIRAVLPSMRASGGGSILAITSSSVKEPIDILILSNVMRSGVTSLIKSLSQQLGPDNIRLNTLIPGKIDTDRLRGTNQAQASKRGVSVEEHNAQMAAQLPMRRFGDADEVGKACAFLLSDAASYITGVSLAVDGGLIKTVW</sequence>
<accession>A0A081FU87</accession>
<dbReference type="AlphaFoldDB" id="A0A081FU87"/>
<comment type="similarity">
    <text evidence="1">Belongs to the short-chain dehydrogenases/reductases (SDR) family.</text>
</comment>
<dbReference type="Proteomes" id="UP000028252">
    <property type="component" value="Unassembled WGS sequence"/>
</dbReference>
<evidence type="ECO:0000313" key="2">
    <source>
        <dbReference type="EMBL" id="KEA62092.1"/>
    </source>
</evidence>
<dbReference type="PRINTS" id="PR00081">
    <property type="entry name" value="GDHRDH"/>
</dbReference>
<evidence type="ECO:0000256" key="1">
    <source>
        <dbReference type="ARBA" id="ARBA00006484"/>
    </source>
</evidence>
<organism evidence="2 3">
    <name type="scientific">Marinobacterium lacunae</name>
    <dbReference type="NCBI Taxonomy" id="1232683"/>
    <lineage>
        <taxon>Bacteria</taxon>
        <taxon>Pseudomonadati</taxon>
        <taxon>Pseudomonadota</taxon>
        <taxon>Gammaproteobacteria</taxon>
        <taxon>Oceanospirillales</taxon>
        <taxon>Oceanospirillaceae</taxon>
        <taxon>Marinobacterium</taxon>
    </lineage>
</organism>
<dbReference type="InterPro" id="IPR036291">
    <property type="entry name" value="NAD(P)-bd_dom_sf"/>
</dbReference>
<dbReference type="PANTHER" id="PTHR42879:SF6">
    <property type="entry name" value="NADPH-DEPENDENT REDUCTASE BACG"/>
    <property type="match status" value="1"/>
</dbReference>
<dbReference type="CDD" id="cd05344">
    <property type="entry name" value="BKR_like_SDR_like"/>
    <property type="match status" value="1"/>
</dbReference>
<dbReference type="Gene3D" id="3.40.50.720">
    <property type="entry name" value="NAD(P)-binding Rossmann-like Domain"/>
    <property type="match status" value="1"/>
</dbReference>
<keyword evidence="3" id="KW-1185">Reference proteome</keyword>
<dbReference type="InterPro" id="IPR002347">
    <property type="entry name" value="SDR_fam"/>
</dbReference>
<proteinExistence type="inferred from homology"/>
<dbReference type="RefSeq" id="WP_036191283.1">
    <property type="nucleotide sequence ID" value="NZ_JMQN01000057.1"/>
</dbReference>
<dbReference type="eggNOG" id="COG1028">
    <property type="taxonomic scope" value="Bacteria"/>
</dbReference>
<reference evidence="2 3" key="1">
    <citation type="submission" date="2014-04" db="EMBL/GenBank/DDBJ databases">
        <title>Marinobacterium kochiensis sp. nov., isolated from sediment sample collected from Kochi backwaters in Kerala, India.</title>
        <authorList>
            <person name="Singh A."/>
            <person name="Pinnaka A.K."/>
        </authorList>
    </citation>
    <scope>NUCLEOTIDE SEQUENCE [LARGE SCALE GENOMIC DNA]</scope>
    <source>
        <strain evidence="2 3">AK27</strain>
    </source>
</reference>
<gene>
    <name evidence="2" type="ORF">ADIMK_3753</name>
</gene>
<dbReference type="PATRIC" id="fig|1232683.4.peg.3694"/>
<dbReference type="OrthoDB" id="9804774at2"/>